<dbReference type="Pfam" id="PF13280">
    <property type="entry name" value="WYL"/>
    <property type="match status" value="1"/>
</dbReference>
<dbReference type="InterPro" id="IPR036390">
    <property type="entry name" value="WH_DNA-bd_sf"/>
</dbReference>
<dbReference type="PANTHER" id="PTHR34580">
    <property type="match status" value="1"/>
</dbReference>
<dbReference type="InterPro" id="IPR051534">
    <property type="entry name" value="CBASS_pafABC_assoc_protein"/>
</dbReference>
<protein>
    <submittedName>
        <fullName evidence="3">YafY family transcriptional regulator</fullName>
    </submittedName>
</protein>
<dbReference type="InterPro" id="IPR013196">
    <property type="entry name" value="HTH_11"/>
</dbReference>
<dbReference type="Proteomes" id="UP000317747">
    <property type="component" value="Unassembled WGS sequence"/>
</dbReference>
<dbReference type="Pfam" id="PF08279">
    <property type="entry name" value="HTH_11"/>
    <property type="match status" value="1"/>
</dbReference>
<dbReference type="AlphaFoldDB" id="A0A506QHG4"/>
<evidence type="ECO:0000313" key="4">
    <source>
        <dbReference type="Proteomes" id="UP000317747"/>
    </source>
</evidence>
<dbReference type="PANTHER" id="PTHR34580:SF3">
    <property type="entry name" value="PROTEIN PAFB"/>
    <property type="match status" value="1"/>
</dbReference>
<feature type="domain" description="Helix-turn-helix type 11" evidence="1">
    <location>
        <begin position="11"/>
        <end position="64"/>
    </location>
</feature>
<name>A0A506QHG4_9GAMM</name>
<evidence type="ECO:0000259" key="2">
    <source>
        <dbReference type="Pfam" id="PF13280"/>
    </source>
</evidence>
<gene>
    <name evidence="3" type="ORF">FJW01_04680</name>
</gene>
<comment type="caution">
    <text evidence="3">The sequence shown here is derived from an EMBL/GenBank/DDBJ whole genome shotgun (WGS) entry which is preliminary data.</text>
</comment>
<proteinExistence type="predicted"/>
<dbReference type="RefSeq" id="WP_128087050.1">
    <property type="nucleotide sequence ID" value="NZ_CP071407.1"/>
</dbReference>
<accession>A0A506QHG4</accession>
<dbReference type="Gene3D" id="1.10.10.10">
    <property type="entry name" value="Winged helix-like DNA-binding domain superfamily/Winged helix DNA-binding domain"/>
    <property type="match status" value="1"/>
</dbReference>
<keyword evidence="4" id="KW-1185">Reference proteome</keyword>
<dbReference type="OrthoDB" id="9807255at2"/>
<dbReference type="SUPFAM" id="SSF46785">
    <property type="entry name" value="Winged helix' DNA-binding domain"/>
    <property type="match status" value="1"/>
</dbReference>
<organism evidence="3 4">
    <name type="scientific">Pantoea deleyi</name>
    <dbReference type="NCBI Taxonomy" id="470932"/>
    <lineage>
        <taxon>Bacteria</taxon>
        <taxon>Pseudomonadati</taxon>
        <taxon>Pseudomonadota</taxon>
        <taxon>Gammaproteobacteria</taxon>
        <taxon>Enterobacterales</taxon>
        <taxon>Erwiniaceae</taxon>
        <taxon>Pantoea</taxon>
    </lineage>
</organism>
<evidence type="ECO:0000313" key="3">
    <source>
        <dbReference type="EMBL" id="TPV45562.1"/>
    </source>
</evidence>
<feature type="domain" description="WYL" evidence="2">
    <location>
        <begin position="145"/>
        <end position="208"/>
    </location>
</feature>
<dbReference type="EMBL" id="VHJA01000037">
    <property type="protein sequence ID" value="TPV45562.1"/>
    <property type="molecule type" value="Genomic_DNA"/>
</dbReference>
<dbReference type="PROSITE" id="PS52050">
    <property type="entry name" value="WYL"/>
    <property type="match status" value="1"/>
</dbReference>
<reference evidence="3 4" key="1">
    <citation type="submission" date="2019-06" db="EMBL/GenBank/DDBJ databases">
        <title>Taxogenomics and systematics of the genus Pantoea.</title>
        <authorList>
            <person name="Tambong J.T."/>
        </authorList>
    </citation>
    <scope>NUCLEOTIDE SEQUENCE [LARGE SCALE GENOMIC DNA]</scope>
    <source>
        <strain evidence="3 4">LMG 24200</strain>
    </source>
</reference>
<sequence>MSASGPQRAGRLLTLMEILYQHRYPISGHQLAAELSVSLRTLYRDIAALRMQGADIQGEAGTGFILSRGYLLPPLMYTPEQLDALALGLRWVQMYGDAGIAKAASEVKGKVSQGLPDELQTLFGNSTLLVGKAAPSSKVLPAPPLIRRAIRQRLKVRAVYTDRSGHVSERVIWPFAIGYFSGEIILAAWCELRNDFRHFDVSRLDELDLLQNCYPHPRNKLISMWRQAGRDIHVKPSP</sequence>
<evidence type="ECO:0000259" key="1">
    <source>
        <dbReference type="Pfam" id="PF08279"/>
    </source>
</evidence>
<dbReference type="InterPro" id="IPR026881">
    <property type="entry name" value="WYL_dom"/>
</dbReference>
<dbReference type="InterPro" id="IPR036388">
    <property type="entry name" value="WH-like_DNA-bd_sf"/>
</dbReference>